<dbReference type="GO" id="GO:0036348">
    <property type="term" value="F:hydantoin racemase activity"/>
    <property type="evidence" value="ECO:0007669"/>
    <property type="project" value="UniProtKB-EC"/>
</dbReference>
<organism evidence="7 8">
    <name type="scientific">Methylobrevis albus</name>
    <dbReference type="NCBI Taxonomy" id="2793297"/>
    <lineage>
        <taxon>Bacteria</taxon>
        <taxon>Pseudomonadati</taxon>
        <taxon>Pseudomonadota</taxon>
        <taxon>Alphaproteobacteria</taxon>
        <taxon>Hyphomicrobiales</taxon>
        <taxon>Pleomorphomonadaceae</taxon>
        <taxon>Methylobrevis</taxon>
    </lineage>
</organism>
<proteinExistence type="inferred from homology"/>
<dbReference type="AlphaFoldDB" id="A0A931N108"/>
<evidence type="ECO:0000256" key="3">
    <source>
        <dbReference type="ARBA" id="ARBA00066406"/>
    </source>
</evidence>
<keyword evidence="8" id="KW-1185">Reference proteome</keyword>
<dbReference type="Proteomes" id="UP000631694">
    <property type="component" value="Unassembled WGS sequence"/>
</dbReference>
<dbReference type="EMBL" id="JADZLT010000054">
    <property type="protein sequence ID" value="MBH0239336.1"/>
    <property type="molecule type" value="Genomic_DNA"/>
</dbReference>
<evidence type="ECO:0000256" key="5">
    <source>
        <dbReference type="ARBA" id="ARBA00093199"/>
    </source>
</evidence>
<dbReference type="Pfam" id="PF01177">
    <property type="entry name" value="Asp_Glu_race"/>
    <property type="match status" value="1"/>
</dbReference>
<gene>
    <name evidence="7" type="ORF">I5731_16045</name>
</gene>
<dbReference type="InterPro" id="IPR053714">
    <property type="entry name" value="Iso_Racemase_Enz_sf"/>
</dbReference>
<comment type="catalytic activity">
    <reaction evidence="2">
        <text>a D-5-monosubstituted hydantoin = a L-5-monosubstituted hydantoin</text>
        <dbReference type="Rhea" id="RHEA:46624"/>
        <dbReference type="ChEBI" id="CHEBI:86339"/>
        <dbReference type="ChEBI" id="CHEBI:86340"/>
        <dbReference type="EC" id="5.1.99.5"/>
    </reaction>
</comment>
<dbReference type="Gene3D" id="3.40.50.12500">
    <property type="match status" value="1"/>
</dbReference>
<protein>
    <recommendedName>
        <fullName evidence="4">Hydantoin racemase</fullName>
        <ecNumber evidence="3">5.1.99.5</ecNumber>
    </recommendedName>
</protein>
<comment type="caution">
    <text evidence="7">The sequence shown here is derived from an EMBL/GenBank/DDBJ whole genome shotgun (WGS) entry which is preliminary data.</text>
</comment>
<comment type="similarity">
    <text evidence="1">Belongs to the HyuE racemase family.</text>
</comment>
<evidence type="ECO:0000313" key="7">
    <source>
        <dbReference type="EMBL" id="MBH0239336.1"/>
    </source>
</evidence>
<dbReference type="EC" id="5.1.99.5" evidence="3"/>
<dbReference type="PANTHER" id="PTHR28047:SF5">
    <property type="entry name" value="PROTEIN DCG1"/>
    <property type="match status" value="1"/>
</dbReference>
<dbReference type="GO" id="GO:0047661">
    <property type="term" value="F:amino-acid racemase activity"/>
    <property type="evidence" value="ECO:0007669"/>
    <property type="project" value="InterPro"/>
</dbReference>
<evidence type="ECO:0000256" key="4">
    <source>
        <dbReference type="ARBA" id="ARBA00067972"/>
    </source>
</evidence>
<dbReference type="RefSeq" id="WP_197312422.1">
    <property type="nucleotide sequence ID" value="NZ_JADZLT010000054.1"/>
</dbReference>
<name>A0A931N108_9HYPH</name>
<evidence type="ECO:0000256" key="6">
    <source>
        <dbReference type="ARBA" id="ARBA00093234"/>
    </source>
</evidence>
<sequence length="245" mass="24699">MRIHLVNPNTTVSMTEKAAFAARAVAAPGTAILARTSANGPASIEGAYDGAVAVPGMLVEIAAADAEGVDGHVIACFDDTGLDAARALSARPVIGIGEAAFHVASLVAERFAVVTTLSRSIPVIERNLAVYGLAARCARVRASDVPVLALEEPGSGARDLIAAEIRAALDTDRAEAIVLGCAGMADLAHSLSLEFGVPVVEGVAAAVKLAELLAGLGLVTAKTGLYAPPLPKLYAGTMASLAPRG</sequence>
<evidence type="ECO:0000256" key="2">
    <source>
        <dbReference type="ARBA" id="ARBA00051635"/>
    </source>
</evidence>
<reference evidence="7" key="1">
    <citation type="submission" date="2020-12" db="EMBL/GenBank/DDBJ databases">
        <title>Methylobrevis albus sp. nov., isolated from fresh water lack sediment.</title>
        <authorList>
            <person name="Zou Q."/>
        </authorList>
    </citation>
    <scope>NUCLEOTIDE SEQUENCE</scope>
    <source>
        <strain evidence="7">L22</strain>
    </source>
</reference>
<dbReference type="InterPro" id="IPR052186">
    <property type="entry name" value="Hydantoin_racemase-like"/>
</dbReference>
<dbReference type="PANTHER" id="PTHR28047">
    <property type="entry name" value="PROTEIN DCG1"/>
    <property type="match status" value="1"/>
</dbReference>
<dbReference type="InterPro" id="IPR015942">
    <property type="entry name" value="Asp/Glu/hydantoin_racemase"/>
</dbReference>
<evidence type="ECO:0000256" key="1">
    <source>
        <dbReference type="ARBA" id="ARBA00038414"/>
    </source>
</evidence>
<comment type="catalytic activity">
    <reaction evidence="5">
        <text>D-5-benzylhydantoin = L-5-benzylhydantoin</text>
        <dbReference type="Rhea" id="RHEA:83991"/>
        <dbReference type="ChEBI" id="CHEBI:176864"/>
        <dbReference type="ChEBI" id="CHEBI:233540"/>
    </reaction>
</comment>
<dbReference type="FunFam" id="3.40.50.12500:FF:000001">
    <property type="entry name" value="Putative hydantoin racemase"/>
    <property type="match status" value="1"/>
</dbReference>
<accession>A0A931N108</accession>
<comment type="catalytic activity">
    <reaction evidence="6">
        <text>D-5-isobutylhydantoin = L-5-isobutylhydantoin</text>
        <dbReference type="Rhea" id="RHEA:84231"/>
        <dbReference type="ChEBI" id="CHEBI:233609"/>
        <dbReference type="ChEBI" id="CHEBI:233610"/>
    </reaction>
</comment>
<evidence type="ECO:0000313" key="8">
    <source>
        <dbReference type="Proteomes" id="UP000631694"/>
    </source>
</evidence>